<dbReference type="NCBIfam" id="TIGR02595">
    <property type="entry name" value="PEP_CTERM"/>
    <property type="match status" value="1"/>
</dbReference>
<dbReference type="InterPro" id="IPR013424">
    <property type="entry name" value="Ice-binding_C"/>
</dbReference>
<protein>
    <submittedName>
        <fullName evidence="3">PEP-CTERM sorting domain-containing protein</fullName>
    </submittedName>
</protein>
<dbReference type="EMBL" id="JBHUJB010000025">
    <property type="protein sequence ID" value="MFD2158465.1"/>
    <property type="molecule type" value="Genomic_DNA"/>
</dbReference>
<dbReference type="RefSeq" id="WP_377089081.1">
    <property type="nucleotide sequence ID" value="NZ_JBHSJL010000014.1"/>
</dbReference>
<sequence length="230" mass="23424">MQSHTVKLLTSSLVAAAALAGSAHAATIVWSSATASTSGSFGDILDTGLFDTTGTLISAENVGGAAVTFDTINFTAGTTTFSTGGTFNGFHQAGQELSQTGAYSDANNTGTVSFSGLTIGATYRIQALVFDGRGAVGIPGRTVEFDGVDQGQYANGVFNTTWGPGLLVTGTFTADANTQDFTIEGFNTDPVSSGAQLNALTLYQTSAVPEPSTTALLGLSGLALILRRRK</sequence>
<feature type="domain" description="Ice-binding protein C-terminal" evidence="2">
    <location>
        <begin position="207"/>
        <end position="229"/>
    </location>
</feature>
<evidence type="ECO:0000256" key="1">
    <source>
        <dbReference type="SAM" id="SignalP"/>
    </source>
</evidence>
<reference evidence="4" key="1">
    <citation type="journal article" date="2019" name="Int. J. Syst. Evol. Microbiol.">
        <title>The Global Catalogue of Microorganisms (GCM) 10K type strain sequencing project: providing services to taxonomists for standard genome sequencing and annotation.</title>
        <authorList>
            <consortium name="The Broad Institute Genomics Platform"/>
            <consortium name="The Broad Institute Genome Sequencing Center for Infectious Disease"/>
            <person name="Wu L."/>
            <person name="Ma J."/>
        </authorList>
    </citation>
    <scope>NUCLEOTIDE SEQUENCE [LARGE SCALE GENOMIC DNA]</scope>
    <source>
        <strain evidence="4">CCUG 57942</strain>
    </source>
</reference>
<gene>
    <name evidence="3" type="ORF">ACFSW8_06105</name>
</gene>
<keyword evidence="4" id="KW-1185">Reference proteome</keyword>
<accession>A0ABW4Z982</accession>
<feature type="chain" id="PRO_5046676247" evidence="1">
    <location>
        <begin position="26"/>
        <end position="230"/>
    </location>
</feature>
<dbReference type="Pfam" id="PF07589">
    <property type="entry name" value="PEP-CTERM"/>
    <property type="match status" value="1"/>
</dbReference>
<name>A0ABW4Z982_9BACT</name>
<proteinExistence type="predicted"/>
<evidence type="ECO:0000313" key="3">
    <source>
        <dbReference type="EMBL" id="MFD2158465.1"/>
    </source>
</evidence>
<evidence type="ECO:0000259" key="2">
    <source>
        <dbReference type="Pfam" id="PF07589"/>
    </source>
</evidence>
<keyword evidence="1" id="KW-0732">Signal</keyword>
<organism evidence="3 4">
    <name type="scientific">Rubritalea tangerina</name>
    <dbReference type="NCBI Taxonomy" id="430798"/>
    <lineage>
        <taxon>Bacteria</taxon>
        <taxon>Pseudomonadati</taxon>
        <taxon>Verrucomicrobiota</taxon>
        <taxon>Verrucomicrobiia</taxon>
        <taxon>Verrucomicrobiales</taxon>
        <taxon>Rubritaleaceae</taxon>
        <taxon>Rubritalea</taxon>
    </lineage>
</organism>
<dbReference type="Proteomes" id="UP001597389">
    <property type="component" value="Unassembled WGS sequence"/>
</dbReference>
<feature type="signal peptide" evidence="1">
    <location>
        <begin position="1"/>
        <end position="25"/>
    </location>
</feature>
<evidence type="ECO:0000313" key="4">
    <source>
        <dbReference type="Proteomes" id="UP001597389"/>
    </source>
</evidence>
<comment type="caution">
    <text evidence="3">The sequence shown here is derived from an EMBL/GenBank/DDBJ whole genome shotgun (WGS) entry which is preliminary data.</text>
</comment>